<gene>
    <name evidence="2" type="ORF">PGLA2088_LOCUS16743</name>
</gene>
<feature type="region of interest" description="Disordered" evidence="1">
    <location>
        <begin position="65"/>
        <end position="113"/>
    </location>
</feature>
<dbReference type="AlphaFoldDB" id="A0A813J817"/>
<evidence type="ECO:0000313" key="2">
    <source>
        <dbReference type="EMBL" id="CAE8667904.1"/>
    </source>
</evidence>
<dbReference type="Proteomes" id="UP000626109">
    <property type="component" value="Unassembled WGS sequence"/>
</dbReference>
<organism evidence="2 3">
    <name type="scientific">Polarella glacialis</name>
    <name type="common">Dinoflagellate</name>
    <dbReference type="NCBI Taxonomy" id="89957"/>
    <lineage>
        <taxon>Eukaryota</taxon>
        <taxon>Sar</taxon>
        <taxon>Alveolata</taxon>
        <taxon>Dinophyceae</taxon>
        <taxon>Suessiales</taxon>
        <taxon>Suessiaceae</taxon>
        <taxon>Polarella</taxon>
    </lineage>
</organism>
<reference evidence="2" key="1">
    <citation type="submission" date="2021-02" db="EMBL/GenBank/DDBJ databases">
        <authorList>
            <person name="Dougan E. K."/>
            <person name="Rhodes N."/>
            <person name="Thang M."/>
            <person name="Chan C."/>
        </authorList>
    </citation>
    <scope>NUCLEOTIDE SEQUENCE</scope>
</reference>
<protein>
    <submittedName>
        <fullName evidence="2">Uncharacterized protein</fullName>
    </submittedName>
</protein>
<proteinExistence type="predicted"/>
<evidence type="ECO:0000256" key="1">
    <source>
        <dbReference type="SAM" id="MobiDB-lite"/>
    </source>
</evidence>
<dbReference type="EMBL" id="CAJNNW010021430">
    <property type="protein sequence ID" value="CAE8667904.1"/>
    <property type="molecule type" value="Genomic_DNA"/>
</dbReference>
<feature type="compositionally biased region" description="Basic and acidic residues" evidence="1">
    <location>
        <begin position="204"/>
        <end position="213"/>
    </location>
</feature>
<feature type="region of interest" description="Disordered" evidence="1">
    <location>
        <begin position="204"/>
        <end position="223"/>
    </location>
</feature>
<evidence type="ECO:0000313" key="3">
    <source>
        <dbReference type="Proteomes" id="UP000626109"/>
    </source>
</evidence>
<comment type="caution">
    <text evidence="2">The sequence shown here is derived from an EMBL/GenBank/DDBJ whole genome shotgun (WGS) entry which is preliminary data.</text>
</comment>
<sequence>MTSSPTLRAPRRAQEFVVVVDPTSQYLAKYFEHMYFGLLLQFMFMCNLTDTSQWSFDVSSSTFQGDGNAHSKARQQPVPVATLPERSAPGTASPGRTQRQKHPADSLSAAGVADKVHSMSKIRDATFHKLSPESLPRDTARAETPMKGHIFGFQHLDVRNDDLETLPATSPASEVAGSSPRAVTRVLAPSFDDTLAEHAAMLARRGEPHKNDVNPDPDDSGTSINASHVQLQPNTVCGKVPCASDVIVYRNDSTLSEIRAVSVSACNQPLPDQGSDVCVKSRFRFDMVRVPPDSAQFEAVHEKSTYCELVSPPPRCSFMTIADSEAFPSEYTFPPCRCGHKFLCPIGTGGFDDDHCLTQCDDCRKYEEANPQGLFMCELCTRISCVSCIRLRAQS</sequence>
<name>A0A813J817_POLGL</name>
<accession>A0A813J817</accession>